<dbReference type="OrthoDB" id="9807800at2"/>
<evidence type="ECO:0000256" key="1">
    <source>
        <dbReference type="ARBA" id="ARBA00023015"/>
    </source>
</evidence>
<sequence>MTGRDLARRDYEALAAFRHALRRFAAFSETEARAIGLTSQQHQALLSIKGMPRESAHQEGVSVADLAAHLIIRPNTAVELVDRLVGAGLVTRQDDPADGRRTLVALTPRADALLRDLSMIHREELRAIRPTLLRLLDAF</sequence>
<dbReference type="SUPFAM" id="SSF46785">
    <property type="entry name" value="Winged helix' DNA-binding domain"/>
    <property type="match status" value="1"/>
</dbReference>
<keyword evidence="6" id="KW-1185">Reference proteome</keyword>
<keyword evidence="3" id="KW-0804">Transcription</keyword>
<dbReference type="InterPro" id="IPR036388">
    <property type="entry name" value="WH-like_DNA-bd_sf"/>
</dbReference>
<dbReference type="Gene3D" id="1.10.10.10">
    <property type="entry name" value="Winged helix-like DNA-binding domain superfamily/Winged helix DNA-binding domain"/>
    <property type="match status" value="1"/>
</dbReference>
<dbReference type="InterPro" id="IPR039422">
    <property type="entry name" value="MarR/SlyA-like"/>
</dbReference>
<evidence type="ECO:0000256" key="2">
    <source>
        <dbReference type="ARBA" id="ARBA00023125"/>
    </source>
</evidence>
<dbReference type="PANTHER" id="PTHR33164:SF43">
    <property type="entry name" value="HTH-TYPE TRANSCRIPTIONAL REPRESSOR YETL"/>
    <property type="match status" value="1"/>
</dbReference>
<dbReference type="Proteomes" id="UP000032680">
    <property type="component" value="Unassembled WGS sequence"/>
</dbReference>
<proteinExistence type="predicted"/>
<dbReference type="GO" id="GO:0003700">
    <property type="term" value="F:DNA-binding transcription factor activity"/>
    <property type="evidence" value="ECO:0007669"/>
    <property type="project" value="InterPro"/>
</dbReference>
<dbReference type="PROSITE" id="PS50995">
    <property type="entry name" value="HTH_MARR_2"/>
    <property type="match status" value="1"/>
</dbReference>
<organism evidence="5 6">
    <name type="scientific">Acidisphaera rubrifaciens HS-AP3</name>
    <dbReference type="NCBI Taxonomy" id="1231350"/>
    <lineage>
        <taxon>Bacteria</taxon>
        <taxon>Pseudomonadati</taxon>
        <taxon>Pseudomonadota</taxon>
        <taxon>Alphaproteobacteria</taxon>
        <taxon>Acetobacterales</taxon>
        <taxon>Acetobacteraceae</taxon>
        <taxon>Acidisphaera</taxon>
    </lineage>
</organism>
<dbReference type="SMART" id="SM00347">
    <property type="entry name" value="HTH_MARR"/>
    <property type="match status" value="1"/>
</dbReference>
<dbReference type="InterPro" id="IPR000835">
    <property type="entry name" value="HTH_MarR-typ"/>
</dbReference>
<evidence type="ECO:0000259" key="4">
    <source>
        <dbReference type="PROSITE" id="PS50995"/>
    </source>
</evidence>
<keyword evidence="2" id="KW-0238">DNA-binding</keyword>
<accession>A0A0D6PA32</accession>
<feature type="domain" description="HTH marR-type" evidence="4">
    <location>
        <begin position="7"/>
        <end position="139"/>
    </location>
</feature>
<dbReference type="InterPro" id="IPR036390">
    <property type="entry name" value="WH_DNA-bd_sf"/>
</dbReference>
<protein>
    <submittedName>
        <fullName evidence="5">Transcriptional regulator MarR</fullName>
    </submittedName>
</protein>
<gene>
    <name evidence="5" type="ORF">Asru_0603_06</name>
</gene>
<keyword evidence="1" id="KW-0805">Transcription regulation</keyword>
<name>A0A0D6PA32_9PROT</name>
<evidence type="ECO:0000313" key="6">
    <source>
        <dbReference type="Proteomes" id="UP000032680"/>
    </source>
</evidence>
<dbReference type="AlphaFoldDB" id="A0A0D6PA32"/>
<dbReference type="Pfam" id="PF12802">
    <property type="entry name" value="MarR_2"/>
    <property type="match status" value="1"/>
</dbReference>
<dbReference type="InterPro" id="IPR023187">
    <property type="entry name" value="Tscrpt_reg_MarR-type_CS"/>
</dbReference>
<dbReference type="GO" id="GO:0003677">
    <property type="term" value="F:DNA binding"/>
    <property type="evidence" value="ECO:0007669"/>
    <property type="project" value="UniProtKB-KW"/>
</dbReference>
<evidence type="ECO:0000313" key="5">
    <source>
        <dbReference type="EMBL" id="GAN78068.1"/>
    </source>
</evidence>
<dbReference type="RefSeq" id="WP_048862462.1">
    <property type="nucleotide sequence ID" value="NZ_BANB01000603.1"/>
</dbReference>
<comment type="caution">
    <text evidence="5">The sequence shown here is derived from an EMBL/GenBank/DDBJ whole genome shotgun (WGS) entry which is preliminary data.</text>
</comment>
<dbReference type="PROSITE" id="PS01117">
    <property type="entry name" value="HTH_MARR_1"/>
    <property type="match status" value="1"/>
</dbReference>
<dbReference type="EMBL" id="BANB01000603">
    <property type="protein sequence ID" value="GAN78068.1"/>
    <property type="molecule type" value="Genomic_DNA"/>
</dbReference>
<evidence type="ECO:0000256" key="3">
    <source>
        <dbReference type="ARBA" id="ARBA00023163"/>
    </source>
</evidence>
<dbReference type="GO" id="GO:0006950">
    <property type="term" value="P:response to stress"/>
    <property type="evidence" value="ECO:0007669"/>
    <property type="project" value="TreeGrafter"/>
</dbReference>
<reference evidence="5 6" key="1">
    <citation type="submission" date="2012-11" db="EMBL/GenBank/DDBJ databases">
        <title>Whole genome sequence of Acidisphaera rubrifaciens HS-AP3.</title>
        <authorList>
            <person name="Azuma Y."/>
            <person name="Higashiura N."/>
            <person name="Hirakawa H."/>
            <person name="Matsushita K."/>
        </authorList>
    </citation>
    <scope>NUCLEOTIDE SEQUENCE [LARGE SCALE GENOMIC DNA]</scope>
    <source>
        <strain evidence="5 6">HS-AP3</strain>
    </source>
</reference>
<dbReference type="PANTHER" id="PTHR33164">
    <property type="entry name" value="TRANSCRIPTIONAL REGULATOR, MARR FAMILY"/>
    <property type="match status" value="1"/>
</dbReference>